<keyword evidence="2" id="KW-1185">Reference proteome</keyword>
<organism evidence="1 2">
    <name type="scientific">Holotrichia oblita</name>
    <name type="common">Chafer beetle</name>
    <dbReference type="NCBI Taxonomy" id="644536"/>
    <lineage>
        <taxon>Eukaryota</taxon>
        <taxon>Metazoa</taxon>
        <taxon>Ecdysozoa</taxon>
        <taxon>Arthropoda</taxon>
        <taxon>Hexapoda</taxon>
        <taxon>Insecta</taxon>
        <taxon>Pterygota</taxon>
        <taxon>Neoptera</taxon>
        <taxon>Endopterygota</taxon>
        <taxon>Coleoptera</taxon>
        <taxon>Polyphaga</taxon>
        <taxon>Scarabaeiformia</taxon>
        <taxon>Scarabaeidae</taxon>
        <taxon>Melolonthinae</taxon>
        <taxon>Holotrichia</taxon>
    </lineage>
</organism>
<dbReference type="EMBL" id="CM043018">
    <property type="protein sequence ID" value="KAI4463700.1"/>
    <property type="molecule type" value="Genomic_DNA"/>
</dbReference>
<gene>
    <name evidence="1" type="ORF">MML48_4g00010208</name>
</gene>
<accession>A0ACB9TA53</accession>
<evidence type="ECO:0000313" key="2">
    <source>
        <dbReference type="Proteomes" id="UP001056778"/>
    </source>
</evidence>
<reference evidence="1" key="1">
    <citation type="submission" date="2022-04" db="EMBL/GenBank/DDBJ databases">
        <title>Chromosome-scale genome assembly of Holotrichia oblita Faldermann.</title>
        <authorList>
            <person name="Rongchong L."/>
        </authorList>
    </citation>
    <scope>NUCLEOTIDE SEQUENCE</scope>
    <source>
        <strain evidence="1">81SQS9</strain>
    </source>
</reference>
<protein>
    <submittedName>
        <fullName evidence="1">Uncharacterized protein</fullName>
    </submittedName>
</protein>
<sequence>MPRLSVESAFIEEFINVYKYNECLWQIKNRDYHNHEVRDAGYEQLRLVIFRHFGERLAKKEYVLKKIRNLRTAYKKELRKVKRSRQFGSDRVHVPKLWYYSQLSFLDNEDGLNGSSVIISQDSSDTDRIKQEYQDLNDDASDHIDENPMLLELDENHETNRAGSSASNFSNIDPISLGESETIRKRNRTRRYDSVSWNDVKEHKHDVLNKLDDEFDIAGKDYAAKLRKLETDQRFIVEKVVADIIFQARLRRLKPNSSIWTPTD</sequence>
<comment type="caution">
    <text evidence="1">The sequence shown here is derived from an EMBL/GenBank/DDBJ whole genome shotgun (WGS) entry which is preliminary data.</text>
</comment>
<name>A0ACB9TA53_HOLOL</name>
<dbReference type="Proteomes" id="UP001056778">
    <property type="component" value="Chromosome 4"/>
</dbReference>
<evidence type="ECO:0000313" key="1">
    <source>
        <dbReference type="EMBL" id="KAI4463700.1"/>
    </source>
</evidence>
<proteinExistence type="predicted"/>